<protein>
    <submittedName>
        <fullName evidence="1">Uncharacterized protein</fullName>
    </submittedName>
</protein>
<accession>A0ABR1LDF3</accession>
<comment type="caution">
    <text evidence="1">The sequence shown here is derived from an EMBL/GenBank/DDBJ whole genome shotgun (WGS) entry which is preliminary data.</text>
</comment>
<reference evidence="1 2" key="1">
    <citation type="submission" date="2024-04" db="EMBL/GenBank/DDBJ databases">
        <title>Phyllosticta paracitricarpa is synonymous to the EU quarantine fungus P. citricarpa based on phylogenomic analyses.</title>
        <authorList>
            <consortium name="Lawrence Berkeley National Laboratory"/>
            <person name="Van ingen-buijs V.A."/>
            <person name="Van westerhoven A.C."/>
            <person name="Haridas S."/>
            <person name="Skiadas P."/>
            <person name="Martin F."/>
            <person name="Groenewald J.Z."/>
            <person name="Crous P.W."/>
            <person name="Seidl M.F."/>
        </authorList>
    </citation>
    <scope>NUCLEOTIDE SEQUENCE [LARGE SCALE GENOMIC DNA]</scope>
    <source>
        <strain evidence="1 2">CPC 17464</strain>
    </source>
</reference>
<dbReference type="GeneID" id="92037078"/>
<keyword evidence="2" id="KW-1185">Reference proteome</keyword>
<gene>
    <name evidence="1" type="ORF">J3D65DRAFT_76712</name>
</gene>
<evidence type="ECO:0000313" key="2">
    <source>
        <dbReference type="Proteomes" id="UP001360953"/>
    </source>
</evidence>
<dbReference type="Proteomes" id="UP001360953">
    <property type="component" value="Unassembled WGS sequence"/>
</dbReference>
<sequence>MAFDLPFSLKNPALLQSQSYIHGQWKDAASGKTFEVIGQCRFSPSATPHRLQDYFSQGLFERLFMVCRSHSVLRSYHIRA</sequence>
<name>A0ABR1LDF3_9PEZI</name>
<organism evidence="1 2">
    <name type="scientific">Phyllosticta citribraziliensis</name>
    <dbReference type="NCBI Taxonomy" id="989973"/>
    <lineage>
        <taxon>Eukaryota</taxon>
        <taxon>Fungi</taxon>
        <taxon>Dikarya</taxon>
        <taxon>Ascomycota</taxon>
        <taxon>Pezizomycotina</taxon>
        <taxon>Dothideomycetes</taxon>
        <taxon>Dothideomycetes incertae sedis</taxon>
        <taxon>Botryosphaeriales</taxon>
        <taxon>Phyllostictaceae</taxon>
        <taxon>Phyllosticta</taxon>
    </lineage>
</organism>
<proteinExistence type="predicted"/>
<dbReference type="RefSeq" id="XP_066652664.1">
    <property type="nucleotide sequence ID" value="XM_066804172.1"/>
</dbReference>
<dbReference type="EMBL" id="JBBPEH010000010">
    <property type="protein sequence ID" value="KAK7533271.1"/>
    <property type="molecule type" value="Genomic_DNA"/>
</dbReference>
<evidence type="ECO:0000313" key="1">
    <source>
        <dbReference type="EMBL" id="KAK7533271.1"/>
    </source>
</evidence>